<evidence type="ECO:0000256" key="3">
    <source>
        <dbReference type="ARBA" id="ARBA00022630"/>
    </source>
</evidence>
<dbReference type="InterPro" id="IPR012258">
    <property type="entry name" value="Acyl-CoA_oxidase"/>
</dbReference>
<proteinExistence type="predicted"/>
<dbReference type="OMA" id="QTELGHR"/>
<keyword evidence="4" id="KW-0274">FAD</keyword>
<protein>
    <submittedName>
        <fullName evidence="5">Uncharacterized protein</fullName>
    </submittedName>
</protein>
<dbReference type="EnsemblMetazoa" id="Aqu2.1.11779_001">
    <property type="protein sequence ID" value="Aqu2.1.11779_001"/>
    <property type="gene ID" value="Aqu2.1.11779"/>
</dbReference>
<sequence>MVKNISYYNFDIIGCYAQTELGHRTFIRGLETIATFDPSTEEFVMNSPTLTSIKWWPGSGIKVGDIGPKLA</sequence>
<dbReference type="GO" id="GO:0001676">
    <property type="term" value="P:long-chain fatty acid metabolic process"/>
    <property type="evidence" value="ECO:0007669"/>
    <property type="project" value="TreeGrafter"/>
</dbReference>
<dbReference type="STRING" id="400682.A0A1X7TB56"/>
<dbReference type="Gene3D" id="2.40.110.10">
    <property type="entry name" value="Butyryl-CoA Dehydrogenase, subunit A, domain 2"/>
    <property type="match status" value="1"/>
</dbReference>
<dbReference type="GO" id="GO:0003997">
    <property type="term" value="F:acyl-CoA oxidase activity"/>
    <property type="evidence" value="ECO:0007669"/>
    <property type="project" value="InterPro"/>
</dbReference>
<dbReference type="GO" id="GO:0005777">
    <property type="term" value="C:peroxisome"/>
    <property type="evidence" value="ECO:0007669"/>
    <property type="project" value="InterPro"/>
</dbReference>
<dbReference type="eggNOG" id="KOG0136">
    <property type="taxonomic scope" value="Eukaryota"/>
</dbReference>
<dbReference type="GO" id="GO:0071949">
    <property type="term" value="F:FAD binding"/>
    <property type="evidence" value="ECO:0007669"/>
    <property type="project" value="InterPro"/>
</dbReference>
<evidence type="ECO:0000256" key="2">
    <source>
        <dbReference type="ARBA" id="ARBA00004846"/>
    </source>
</evidence>
<reference evidence="5" key="1">
    <citation type="submission" date="2017-05" db="UniProtKB">
        <authorList>
            <consortium name="EnsemblMetazoa"/>
        </authorList>
    </citation>
    <scope>IDENTIFICATION</scope>
</reference>
<dbReference type="AlphaFoldDB" id="A0A1X7TB56"/>
<evidence type="ECO:0000256" key="1">
    <source>
        <dbReference type="ARBA" id="ARBA00001974"/>
    </source>
</evidence>
<dbReference type="GO" id="GO:0005504">
    <property type="term" value="F:fatty acid binding"/>
    <property type="evidence" value="ECO:0007669"/>
    <property type="project" value="TreeGrafter"/>
</dbReference>
<dbReference type="PANTHER" id="PTHR10909:SF250">
    <property type="entry name" value="PEROXISOMAL ACYL-COENZYME A OXIDASE 1"/>
    <property type="match status" value="1"/>
</dbReference>
<dbReference type="SUPFAM" id="SSF56645">
    <property type="entry name" value="Acyl-CoA dehydrogenase NM domain-like"/>
    <property type="match status" value="1"/>
</dbReference>
<evidence type="ECO:0000256" key="4">
    <source>
        <dbReference type="ARBA" id="ARBA00022827"/>
    </source>
</evidence>
<dbReference type="InterPro" id="IPR009100">
    <property type="entry name" value="AcylCoA_DH/oxidase_NM_dom_sf"/>
</dbReference>
<keyword evidence="3" id="KW-0285">Flavoprotein</keyword>
<evidence type="ECO:0000313" key="5">
    <source>
        <dbReference type="EnsemblMetazoa" id="Aqu2.1.11779_001"/>
    </source>
</evidence>
<accession>A0A1X7TB56</accession>
<name>A0A1X7TB56_AMPQE</name>
<comment type="cofactor">
    <cofactor evidence="1">
        <name>FAD</name>
        <dbReference type="ChEBI" id="CHEBI:57692"/>
    </cofactor>
</comment>
<dbReference type="GO" id="GO:0033540">
    <property type="term" value="P:fatty acid beta-oxidation using acyl-CoA oxidase"/>
    <property type="evidence" value="ECO:0007669"/>
    <property type="project" value="TreeGrafter"/>
</dbReference>
<dbReference type="OrthoDB" id="538336at2759"/>
<dbReference type="InterPro" id="IPR046373">
    <property type="entry name" value="Acyl-CoA_Oxase/DH_mid-dom_sf"/>
</dbReference>
<organism evidence="5">
    <name type="scientific">Amphimedon queenslandica</name>
    <name type="common">Sponge</name>
    <dbReference type="NCBI Taxonomy" id="400682"/>
    <lineage>
        <taxon>Eukaryota</taxon>
        <taxon>Metazoa</taxon>
        <taxon>Porifera</taxon>
        <taxon>Demospongiae</taxon>
        <taxon>Heteroscleromorpha</taxon>
        <taxon>Haplosclerida</taxon>
        <taxon>Niphatidae</taxon>
        <taxon>Amphimedon</taxon>
    </lineage>
</organism>
<comment type="pathway">
    <text evidence="2">Lipid metabolism; peroxisomal fatty acid beta-oxidation.</text>
</comment>
<dbReference type="InParanoid" id="A0A1X7TB56"/>
<dbReference type="GO" id="GO:0055088">
    <property type="term" value="P:lipid homeostasis"/>
    <property type="evidence" value="ECO:0007669"/>
    <property type="project" value="TreeGrafter"/>
</dbReference>
<dbReference type="PANTHER" id="PTHR10909">
    <property type="entry name" value="ELECTRON TRANSPORT OXIDOREDUCTASE"/>
    <property type="match status" value="1"/>
</dbReference>